<reference evidence="3 4" key="1">
    <citation type="submission" date="2024-01" db="EMBL/GenBank/DDBJ databases">
        <title>The genomes of 5 underutilized Papilionoideae crops provide insights into root nodulation and disease resistanc.</title>
        <authorList>
            <person name="Jiang F."/>
        </authorList>
    </citation>
    <scope>NUCLEOTIDE SEQUENCE [LARGE SCALE GENOMIC DNA]</scope>
    <source>
        <strain evidence="3">LVBAO_FW01</strain>
        <tissue evidence="3">Leaves</tissue>
    </source>
</reference>
<dbReference type="FunFam" id="2.80.10.50:FF:000067">
    <property type="entry name" value="BnaC05g19630D protein"/>
    <property type="match status" value="2"/>
</dbReference>
<dbReference type="Pfam" id="PF04601">
    <property type="entry name" value="DUF569"/>
    <property type="match status" value="2"/>
</dbReference>
<evidence type="ECO:0000256" key="1">
    <source>
        <dbReference type="SAM" id="MobiDB-lite"/>
    </source>
</evidence>
<sequence length="359" mass="41220">MEYFNKAGVVRLRSHLGKYLVADEDNEKVLQSRTGSIREATWMVELIEGKSHRVKLRNYNGRYLTATDKPFLTGVTGDKVVQADFDAGLDWKYEWEPISVDGLYVKLRSWCGKYLRGNGGVLPWRNSITHDNPYTSVTHNWILWSVETLEPQLLPQKMVSLNNSVEYSSFDSDDDQIFYSESPLPRLNSKLQTTSSTNLRSGMDLFHRAKAVRLRSHHEKYLHAEEDEESVTQDRNGSSKNASWSVELIPGNDNIIRLKSCYGKYLTASNQPLLLGMTGRKVVQSLPHRLESSVEWEPIRDGDKVKLKTRNDNFLRANGGLPPWRNTVTYDIPHRTATQDWILWDVDTLDIHVESSARH</sequence>
<feature type="compositionally biased region" description="Polar residues" evidence="1">
    <location>
        <begin position="233"/>
        <end position="244"/>
    </location>
</feature>
<dbReference type="Gene3D" id="2.80.10.50">
    <property type="match status" value="2"/>
</dbReference>
<dbReference type="PANTHER" id="PTHR31205">
    <property type="entry name" value="ACTIN CROSS-LINKING PROTEIN (DUF569)"/>
    <property type="match status" value="1"/>
</dbReference>
<evidence type="ECO:0000259" key="2">
    <source>
        <dbReference type="Pfam" id="PF04601"/>
    </source>
</evidence>
<comment type="caution">
    <text evidence="3">The sequence shown here is derived from an EMBL/GenBank/DDBJ whole genome shotgun (WGS) entry which is preliminary data.</text>
</comment>
<dbReference type="AlphaFoldDB" id="A0AAN9MW26"/>
<dbReference type="InterPro" id="IPR008999">
    <property type="entry name" value="Actin-crosslinking"/>
</dbReference>
<keyword evidence="4" id="KW-1185">Reference proteome</keyword>
<evidence type="ECO:0000313" key="3">
    <source>
        <dbReference type="EMBL" id="KAK7362080.1"/>
    </source>
</evidence>
<feature type="region of interest" description="Disordered" evidence="1">
    <location>
        <begin position="223"/>
        <end position="244"/>
    </location>
</feature>
<gene>
    <name evidence="3" type="ORF">VNO77_04180</name>
</gene>
<organism evidence="3 4">
    <name type="scientific">Canavalia gladiata</name>
    <name type="common">Sword bean</name>
    <name type="synonym">Dolichos gladiatus</name>
    <dbReference type="NCBI Taxonomy" id="3824"/>
    <lineage>
        <taxon>Eukaryota</taxon>
        <taxon>Viridiplantae</taxon>
        <taxon>Streptophyta</taxon>
        <taxon>Embryophyta</taxon>
        <taxon>Tracheophyta</taxon>
        <taxon>Spermatophyta</taxon>
        <taxon>Magnoliopsida</taxon>
        <taxon>eudicotyledons</taxon>
        <taxon>Gunneridae</taxon>
        <taxon>Pentapetalae</taxon>
        <taxon>rosids</taxon>
        <taxon>fabids</taxon>
        <taxon>Fabales</taxon>
        <taxon>Fabaceae</taxon>
        <taxon>Papilionoideae</taxon>
        <taxon>50 kb inversion clade</taxon>
        <taxon>NPAAA clade</taxon>
        <taxon>indigoferoid/millettioid clade</taxon>
        <taxon>Phaseoleae</taxon>
        <taxon>Canavalia</taxon>
    </lineage>
</organism>
<dbReference type="SUPFAM" id="SSF50405">
    <property type="entry name" value="Actin-crosslinking proteins"/>
    <property type="match status" value="2"/>
</dbReference>
<name>A0AAN9MW26_CANGL</name>
<dbReference type="CDD" id="cd23340">
    <property type="entry name" value="beta-trefoil_FSCN_ACP-like"/>
    <property type="match status" value="2"/>
</dbReference>
<feature type="domain" description="DUF569" evidence="2">
    <location>
        <begin position="1"/>
        <end position="144"/>
    </location>
</feature>
<dbReference type="EMBL" id="JAYMYQ010000001">
    <property type="protein sequence ID" value="KAK7362080.1"/>
    <property type="molecule type" value="Genomic_DNA"/>
</dbReference>
<dbReference type="PANTHER" id="PTHR31205:SF69">
    <property type="entry name" value="ACTIN CROSS-LINKING PROTEIN (DUF569)"/>
    <property type="match status" value="1"/>
</dbReference>
<protein>
    <recommendedName>
        <fullName evidence="2">DUF569 domain-containing protein</fullName>
    </recommendedName>
</protein>
<evidence type="ECO:0000313" key="4">
    <source>
        <dbReference type="Proteomes" id="UP001367508"/>
    </source>
</evidence>
<accession>A0AAN9MW26</accession>
<dbReference type="Proteomes" id="UP001367508">
    <property type="component" value="Unassembled WGS sequence"/>
</dbReference>
<feature type="domain" description="DUF569" evidence="2">
    <location>
        <begin position="203"/>
        <end position="344"/>
    </location>
</feature>
<dbReference type="InterPro" id="IPR007679">
    <property type="entry name" value="DUF569"/>
</dbReference>
<proteinExistence type="predicted"/>